<reference evidence="2" key="1">
    <citation type="submission" date="2018-12" db="EMBL/GenBank/DDBJ databases">
        <title>Bacillus chawlae sp. nov., Bacillus glennii sp. nov., and Bacillus saganii sp. nov. Isolated from the Vehicle Assembly Building at Kennedy Space Center where the Viking Spacecraft were Assembled.</title>
        <authorList>
            <person name="Seuylemezian A."/>
            <person name="Vaishampayan P."/>
        </authorList>
    </citation>
    <scope>NUCLEOTIDE SEQUENCE [LARGE SCALE GENOMIC DNA]</scope>
    <source>
        <strain evidence="2">DSM 13966</strain>
    </source>
</reference>
<dbReference type="AlphaFoldDB" id="A0A3R9F5F4"/>
<dbReference type="RefSeq" id="WP_125478258.1">
    <property type="nucleotide sequence ID" value="NZ_RSFW01000002.1"/>
</dbReference>
<evidence type="ECO:0000313" key="2">
    <source>
        <dbReference type="Proteomes" id="UP000279911"/>
    </source>
</evidence>
<dbReference type="SUPFAM" id="SSF51735">
    <property type="entry name" value="NAD(P)-binding Rossmann-fold domains"/>
    <property type="match status" value="1"/>
</dbReference>
<proteinExistence type="predicted"/>
<sequence length="271" mass="30632">MEEAAIFGVYEYIGYSLCLRMLDLGMEVQGIHPESTADDYFTEEKRLEIGRNANFEEISLEEWEAGDGREYLFISLFACGKTRNQRGKLLEAINKKLEKCKSGKLAPVLILPANLAVKPNPQEAKGQQILRFRQGEVLTIYLPTVFGPWQPEESFFQQAMNCMEAERPAPRLGKFEWTYDALYIDDVACEILAMAESGTTGEYLLASGQENRWIQCAEQLLGKEGLPVRNSSKSPIMKDSVKIRIVSGNGEVSTGLSRQKEHYCRLQESRV</sequence>
<dbReference type="Gene3D" id="3.90.25.10">
    <property type="entry name" value="UDP-galactose 4-epimerase, domain 1"/>
    <property type="match status" value="1"/>
</dbReference>
<dbReference type="EMBL" id="RSFW01000002">
    <property type="protein sequence ID" value="RSD29386.1"/>
    <property type="molecule type" value="Genomic_DNA"/>
</dbReference>
<evidence type="ECO:0000313" key="1">
    <source>
        <dbReference type="EMBL" id="RSD29386.1"/>
    </source>
</evidence>
<comment type="caution">
    <text evidence="1">The sequence shown here is derived from an EMBL/GenBank/DDBJ whole genome shotgun (WGS) entry which is preliminary data.</text>
</comment>
<gene>
    <name evidence="1" type="ORF">EJA10_01700</name>
</gene>
<dbReference type="OrthoDB" id="2938417at2"/>
<dbReference type="Gene3D" id="3.40.50.720">
    <property type="entry name" value="NAD(P)-binding Rossmann-like Domain"/>
    <property type="match status" value="1"/>
</dbReference>
<dbReference type="Proteomes" id="UP000279911">
    <property type="component" value="Unassembled WGS sequence"/>
</dbReference>
<protein>
    <submittedName>
        <fullName evidence="1">NAD(P)-dependent oxidoreductase</fullName>
    </submittedName>
</protein>
<dbReference type="InterPro" id="IPR036291">
    <property type="entry name" value="NAD(P)-bd_dom_sf"/>
</dbReference>
<organism evidence="1 2">
    <name type="scientific">Mesobacillus subterraneus</name>
    <dbReference type="NCBI Taxonomy" id="285983"/>
    <lineage>
        <taxon>Bacteria</taxon>
        <taxon>Bacillati</taxon>
        <taxon>Bacillota</taxon>
        <taxon>Bacilli</taxon>
        <taxon>Bacillales</taxon>
        <taxon>Bacillaceae</taxon>
        <taxon>Mesobacillus</taxon>
    </lineage>
</organism>
<accession>A0A3R9F5F4</accession>
<name>A0A3R9F5F4_9BACI</name>